<protein>
    <submittedName>
        <fullName evidence="2">Uncharacterized protein</fullName>
    </submittedName>
</protein>
<dbReference type="PROSITE" id="PS50082">
    <property type="entry name" value="WD_REPEATS_2"/>
    <property type="match status" value="1"/>
</dbReference>
<dbReference type="Proteomes" id="UP000663838">
    <property type="component" value="Unassembled WGS sequence"/>
</dbReference>
<dbReference type="SUPFAM" id="SSF50978">
    <property type="entry name" value="WD40 repeat-like"/>
    <property type="match status" value="1"/>
</dbReference>
<reference evidence="2" key="1">
    <citation type="submission" date="2021-02" db="EMBL/GenBank/DDBJ databases">
        <authorList>
            <person name="Nowell W R."/>
        </authorList>
    </citation>
    <scope>NUCLEOTIDE SEQUENCE</scope>
</reference>
<evidence type="ECO:0000256" key="1">
    <source>
        <dbReference type="PROSITE-ProRule" id="PRU00221"/>
    </source>
</evidence>
<name>A0A821RYE5_9BILA</name>
<gene>
    <name evidence="2" type="ORF">TOA249_LOCUS26615</name>
</gene>
<comment type="caution">
    <text evidence="2">The sequence shown here is derived from an EMBL/GenBank/DDBJ whole genome shotgun (WGS) entry which is preliminary data.</text>
</comment>
<dbReference type="Pfam" id="PF00400">
    <property type="entry name" value="WD40"/>
    <property type="match status" value="3"/>
</dbReference>
<organism evidence="2 3">
    <name type="scientific">Rotaria socialis</name>
    <dbReference type="NCBI Taxonomy" id="392032"/>
    <lineage>
        <taxon>Eukaryota</taxon>
        <taxon>Metazoa</taxon>
        <taxon>Spiralia</taxon>
        <taxon>Gnathifera</taxon>
        <taxon>Rotifera</taxon>
        <taxon>Eurotatoria</taxon>
        <taxon>Bdelloidea</taxon>
        <taxon>Philodinida</taxon>
        <taxon>Philodinidae</taxon>
        <taxon>Rotaria</taxon>
    </lineage>
</organism>
<dbReference type="InterPro" id="IPR036322">
    <property type="entry name" value="WD40_repeat_dom_sf"/>
</dbReference>
<keyword evidence="1" id="KW-0853">WD repeat</keyword>
<dbReference type="InterPro" id="IPR001680">
    <property type="entry name" value="WD40_rpt"/>
</dbReference>
<dbReference type="EMBL" id="CAJOBS010003163">
    <property type="protein sequence ID" value="CAF4847617.1"/>
    <property type="molecule type" value="Genomic_DNA"/>
</dbReference>
<evidence type="ECO:0000313" key="2">
    <source>
        <dbReference type="EMBL" id="CAF4847617.1"/>
    </source>
</evidence>
<dbReference type="PANTHER" id="PTHR44156">
    <property type="entry name" value="SUPERNUMERARY LIMBS, ISOFORM B-RELATED"/>
    <property type="match status" value="1"/>
</dbReference>
<dbReference type="SMART" id="SM00320">
    <property type="entry name" value="WD40"/>
    <property type="match status" value="4"/>
</dbReference>
<dbReference type="InterPro" id="IPR053299">
    <property type="entry name" value="ASTRA_WD_repeat"/>
</dbReference>
<dbReference type="Gene3D" id="2.130.10.10">
    <property type="entry name" value="YVTN repeat-like/Quinoprotein amine dehydrogenase"/>
    <property type="match status" value="2"/>
</dbReference>
<accession>A0A821RYE5</accession>
<feature type="repeat" description="WD" evidence="1">
    <location>
        <begin position="208"/>
        <end position="237"/>
    </location>
</feature>
<dbReference type="InterPro" id="IPR015943">
    <property type="entry name" value="WD40/YVTN_repeat-like_dom_sf"/>
</dbReference>
<proteinExistence type="predicted"/>
<evidence type="ECO:0000313" key="3">
    <source>
        <dbReference type="Proteomes" id="UP000663838"/>
    </source>
</evidence>
<dbReference type="AlphaFoldDB" id="A0A821RYE5"/>
<sequence length="262" mass="29273">MFLSDAQIKLHDDYLRKQSNVCGNPMRLGAKILQINHCKHGLLVCDAKGVCSLICNKRVIKKFTGHDGPVSCCTSYGDLIVTGGWDKTIRIHSLESTLQVLHLHNDYVKSLLVHNNVLYSASTDRTIRRIIISESKVESTVLKGHTGAVTGLCWSSLLVWLKSACIQTLVHSDYVTSILPFDYILFTGSRDGNIRVFDWSSGKLVRIIEGHYDSVTGLLVINNELISSSLDGTIRSWPIANILNNTKFEVLLTQQEEDLLFE</sequence>